<accession>A0A1G6LJA0</accession>
<evidence type="ECO:0000256" key="1">
    <source>
        <dbReference type="SAM" id="MobiDB-lite"/>
    </source>
</evidence>
<reference evidence="3 4" key="1">
    <citation type="submission" date="2016-10" db="EMBL/GenBank/DDBJ databases">
        <authorList>
            <person name="de Groot N.N."/>
        </authorList>
    </citation>
    <scope>NUCLEOTIDE SEQUENCE [LARGE SCALE GENOMIC DNA]</scope>
    <source>
        <strain evidence="3 4">CPCC 100156</strain>
    </source>
</reference>
<feature type="region of interest" description="Disordered" evidence="1">
    <location>
        <begin position="39"/>
        <end position="99"/>
    </location>
</feature>
<dbReference type="Proteomes" id="UP000198925">
    <property type="component" value="Unassembled WGS sequence"/>
</dbReference>
<evidence type="ECO:0000256" key="2">
    <source>
        <dbReference type="SAM" id="SignalP"/>
    </source>
</evidence>
<evidence type="ECO:0000313" key="4">
    <source>
        <dbReference type="Proteomes" id="UP000198925"/>
    </source>
</evidence>
<feature type="signal peptide" evidence="2">
    <location>
        <begin position="1"/>
        <end position="20"/>
    </location>
</feature>
<organism evidence="3 4">
    <name type="scientific">Belnapia rosea</name>
    <dbReference type="NCBI Taxonomy" id="938405"/>
    <lineage>
        <taxon>Bacteria</taxon>
        <taxon>Pseudomonadati</taxon>
        <taxon>Pseudomonadota</taxon>
        <taxon>Alphaproteobacteria</taxon>
        <taxon>Acetobacterales</taxon>
        <taxon>Roseomonadaceae</taxon>
        <taxon>Belnapia</taxon>
    </lineage>
</organism>
<keyword evidence="2" id="KW-0732">Signal</keyword>
<gene>
    <name evidence="3" type="ORF">SAMN04487779_1001917</name>
</gene>
<feature type="chain" id="PRO_5011579912" evidence="2">
    <location>
        <begin position="21"/>
        <end position="133"/>
    </location>
</feature>
<protein>
    <submittedName>
        <fullName evidence="3">Uncharacterized protein</fullName>
    </submittedName>
</protein>
<evidence type="ECO:0000313" key="3">
    <source>
        <dbReference type="EMBL" id="SDC43331.1"/>
    </source>
</evidence>
<dbReference type="AlphaFoldDB" id="A0A1G6LJA0"/>
<proteinExistence type="predicted"/>
<sequence length="133" mass="13098">MRALLLGLALAVPMAGQALASPCTDQVEALDRQVTGTVGAAASASSGGQGVAAARESQAVQPPPGNQPAPPSGPFQSPGREARDTQRAADAGAGGDGAIQAKAKLSQARELGGRGEEQACLAALAEARAQMGR</sequence>
<feature type="compositionally biased region" description="Pro residues" evidence="1">
    <location>
        <begin position="61"/>
        <end position="73"/>
    </location>
</feature>
<feature type="compositionally biased region" description="Low complexity" evidence="1">
    <location>
        <begin position="39"/>
        <end position="54"/>
    </location>
</feature>
<dbReference type="EMBL" id="FMZX01000001">
    <property type="protein sequence ID" value="SDC43331.1"/>
    <property type="molecule type" value="Genomic_DNA"/>
</dbReference>
<keyword evidence="4" id="KW-1185">Reference proteome</keyword>
<name>A0A1G6LJA0_9PROT</name>
<dbReference type="STRING" id="938405.SAMN02927895_01783"/>
<dbReference type="RefSeq" id="WP_090562462.1">
    <property type="nucleotide sequence ID" value="NZ_FMXZ01000003.1"/>
</dbReference>